<dbReference type="InterPro" id="IPR050900">
    <property type="entry name" value="Transposase_IS3/IS150/IS904"/>
</dbReference>
<dbReference type="PANTHER" id="PTHR46889:SF4">
    <property type="entry name" value="TRANSPOSASE INSO FOR INSERTION SEQUENCE ELEMENT IS911B-RELATED"/>
    <property type="match status" value="1"/>
</dbReference>
<evidence type="ECO:0000313" key="2">
    <source>
        <dbReference type="EMBL" id="NHF58121.1"/>
    </source>
</evidence>
<feature type="domain" description="Integrase catalytic" evidence="1">
    <location>
        <begin position="158"/>
        <end position="334"/>
    </location>
</feature>
<dbReference type="InterPro" id="IPR009057">
    <property type="entry name" value="Homeodomain-like_sf"/>
</dbReference>
<dbReference type="Gene3D" id="3.30.420.10">
    <property type="entry name" value="Ribonuclease H-like superfamily/Ribonuclease H"/>
    <property type="match status" value="1"/>
</dbReference>
<protein>
    <submittedName>
        <fullName evidence="2">IS481 family transposase</fullName>
    </submittedName>
</protein>
<dbReference type="InterPro" id="IPR047656">
    <property type="entry name" value="IS481-like_transpos"/>
</dbReference>
<dbReference type="Pfam" id="PF13551">
    <property type="entry name" value="HTH_29"/>
    <property type="match status" value="1"/>
</dbReference>
<reference evidence="2" key="2">
    <citation type="submission" date="2020-03" db="EMBL/GenBank/DDBJ databases">
        <title>Flavobacteriaceae bacterium strain TP-CH-4, a member of the family Flavobacteriaceae isolated from a deep-sea seamount.</title>
        <authorList>
            <person name="Zhang D.-C."/>
        </authorList>
    </citation>
    <scope>NUCLEOTIDE SEQUENCE</scope>
    <source>
        <strain evidence="2">TP-CH-4</strain>
    </source>
</reference>
<sequence>MSTAEKIIKPKLGLLELAKQLGNVSQACKVMGYSRDSFYRFKELYEQGGELALQEISRKKPILKNRIGEEIERAVVEMAIELPAYGQLRVSNELKKRGTFISPGGVRSVWLRHDLETFKKRLKALEAKSAQDGFVLTEAQLQALERAKEEKQAHGEIETHHPGYLGSQDTYYVGSVKGIGRIYAQTFIDTYCKVAFVKLYDRKNAITAADLLNDRVIPFFQQKELPLLRILTDRGTEYCGKREHHEYQLYLTIEDIDHTKTRAKSPQTNGICERFHKTMQNEFFFVAFRKKVYKSIEGLQEDLDQWIDWYNAERTHTGKHCYGKTPLRTFEDSILLAKEKLIEYNELKGSFQVSD</sequence>
<dbReference type="AlphaFoldDB" id="A0A967AWY9"/>
<gene>
    <name evidence="2" type="ORF">FK220_002125</name>
</gene>
<dbReference type="RefSeq" id="WP_152572627.1">
    <property type="nucleotide sequence ID" value="NZ_VIKU02000001.1"/>
</dbReference>
<comment type="caution">
    <text evidence="2">The sequence shown here is derived from an EMBL/GenBank/DDBJ whole genome shotgun (WGS) entry which is preliminary data.</text>
</comment>
<keyword evidence="3" id="KW-1185">Reference proteome</keyword>
<dbReference type="InterPro" id="IPR001584">
    <property type="entry name" value="Integrase_cat-core"/>
</dbReference>
<evidence type="ECO:0000313" key="3">
    <source>
        <dbReference type="Proteomes" id="UP000707206"/>
    </source>
</evidence>
<dbReference type="Proteomes" id="UP000707206">
    <property type="component" value="Unassembled WGS sequence"/>
</dbReference>
<organism evidence="2 3">
    <name type="scientific">Pelagihabitans pacificus</name>
    <dbReference type="NCBI Taxonomy" id="2696054"/>
    <lineage>
        <taxon>Bacteria</taxon>
        <taxon>Pseudomonadati</taxon>
        <taxon>Bacteroidota</taxon>
        <taxon>Flavobacteriia</taxon>
        <taxon>Flavobacteriales</taxon>
        <taxon>Flavobacteriaceae</taxon>
        <taxon>Pelagihabitans</taxon>
    </lineage>
</organism>
<dbReference type="NCBIfam" id="NF033577">
    <property type="entry name" value="transpos_IS481"/>
    <property type="match status" value="1"/>
</dbReference>
<reference evidence="2" key="1">
    <citation type="submission" date="2019-07" db="EMBL/GenBank/DDBJ databases">
        <authorList>
            <person name="De-Chao Zhang Q."/>
        </authorList>
    </citation>
    <scope>NUCLEOTIDE SEQUENCE</scope>
    <source>
        <strain evidence="2">TP-CH-4</strain>
    </source>
</reference>
<dbReference type="PANTHER" id="PTHR46889">
    <property type="entry name" value="TRANSPOSASE INSF FOR INSERTION SEQUENCE IS3B-RELATED"/>
    <property type="match status" value="1"/>
</dbReference>
<dbReference type="SUPFAM" id="SSF46689">
    <property type="entry name" value="Homeodomain-like"/>
    <property type="match status" value="1"/>
</dbReference>
<dbReference type="GO" id="GO:0003676">
    <property type="term" value="F:nucleic acid binding"/>
    <property type="evidence" value="ECO:0007669"/>
    <property type="project" value="InterPro"/>
</dbReference>
<dbReference type="SUPFAM" id="SSF53098">
    <property type="entry name" value="Ribonuclease H-like"/>
    <property type="match status" value="1"/>
</dbReference>
<evidence type="ECO:0000259" key="1">
    <source>
        <dbReference type="PROSITE" id="PS50994"/>
    </source>
</evidence>
<dbReference type="PROSITE" id="PS50994">
    <property type="entry name" value="INTEGRASE"/>
    <property type="match status" value="1"/>
</dbReference>
<dbReference type="GO" id="GO:0015074">
    <property type="term" value="P:DNA integration"/>
    <property type="evidence" value="ECO:0007669"/>
    <property type="project" value="InterPro"/>
</dbReference>
<proteinExistence type="predicted"/>
<dbReference type="InterPro" id="IPR036397">
    <property type="entry name" value="RNaseH_sf"/>
</dbReference>
<dbReference type="InterPro" id="IPR012337">
    <property type="entry name" value="RNaseH-like_sf"/>
</dbReference>
<accession>A0A967AWY9</accession>
<dbReference type="Pfam" id="PF13683">
    <property type="entry name" value="rve_3"/>
    <property type="match status" value="1"/>
</dbReference>
<name>A0A967AWY9_9FLAO</name>
<dbReference type="EMBL" id="VIKU02000001">
    <property type="protein sequence ID" value="NHF58121.1"/>
    <property type="molecule type" value="Genomic_DNA"/>
</dbReference>